<comment type="caution">
    <text evidence="2">The sequence shown here is derived from an EMBL/GenBank/DDBJ whole genome shotgun (WGS) entry which is preliminary data.</text>
</comment>
<gene>
    <name evidence="3" type="ORF">D6D54_03510</name>
    <name evidence="2" type="ORF">SMSRO_SF006750</name>
</gene>
<evidence type="ECO:0000313" key="4">
    <source>
        <dbReference type="Proteomes" id="UP000031565"/>
    </source>
</evidence>
<dbReference type="Proteomes" id="UP000274545">
    <property type="component" value="Unassembled WGS sequence"/>
</dbReference>
<feature type="transmembrane region" description="Helical" evidence="1">
    <location>
        <begin position="46"/>
        <end position="73"/>
    </location>
</feature>
<name>A0A2P6FBN9_9MOLU</name>
<dbReference type="EMBL" id="RAHC01000002">
    <property type="protein sequence ID" value="RUP77612.1"/>
    <property type="molecule type" value="Genomic_DNA"/>
</dbReference>
<reference evidence="2" key="1">
    <citation type="submission" date="2014-10" db="EMBL/GenBank/DDBJ databases">
        <authorList>
            <person name="Seo M.-J."/>
            <person name="Seok Y.J."/>
            <person name="Cha I.-T."/>
        </authorList>
    </citation>
    <scope>NUCLEOTIDE SEQUENCE</scope>
    <source>
        <strain evidence="2">MSRO</strain>
    </source>
</reference>
<dbReference type="AlphaFoldDB" id="A0A2P6FBN9"/>
<evidence type="ECO:0000256" key="1">
    <source>
        <dbReference type="SAM" id="Phobius"/>
    </source>
</evidence>
<evidence type="ECO:0000313" key="3">
    <source>
        <dbReference type="EMBL" id="RUP77612.1"/>
    </source>
</evidence>
<reference evidence="2 4" key="2">
    <citation type="journal article" date="2015" name="MBio">
        <title>Genome sequence of the Drosophila melanogaster male-killing Spiroplasma strain MSRO endosymbiont.</title>
        <authorList>
            <person name="Paredes J.C."/>
            <person name="Herren J.K."/>
            <person name="Schupfer F."/>
            <person name="Marin R."/>
            <person name="Claverol S."/>
            <person name="Kuo C.H."/>
            <person name="Lemaitre B."/>
            <person name="Beven L."/>
        </authorList>
    </citation>
    <scope>NUCLEOTIDE SEQUENCE [LARGE SCALE GENOMIC DNA]</scope>
    <source>
        <strain evidence="2 4">MSRO</strain>
    </source>
</reference>
<dbReference type="OrthoDB" id="389722at2"/>
<keyword evidence="1" id="KW-0812">Transmembrane</keyword>
<proteinExistence type="predicted"/>
<keyword evidence="1" id="KW-1133">Transmembrane helix</keyword>
<reference evidence="2" key="3">
    <citation type="submission" date="2017-11" db="EMBL/GenBank/DDBJ databases">
        <title>Cell-free culture of the endosymbiotic bacteria Spiroplasma poulsonii highlights bacterial genes involved in host-symbiont interactions.</title>
        <authorList>
            <person name="Masson F."/>
            <person name="Calderon Copete S.P."/>
            <person name="Schupfer F."/>
            <person name="Garcia-Arraez G."/>
            <person name="Lemaitre B."/>
        </authorList>
    </citation>
    <scope>NUCLEOTIDE SEQUENCE</scope>
    <source>
        <strain evidence="2">MSRO</strain>
    </source>
</reference>
<feature type="transmembrane region" description="Helical" evidence="1">
    <location>
        <begin position="12"/>
        <end position="34"/>
    </location>
</feature>
<accession>A0A2P6FBN9</accession>
<evidence type="ECO:0000313" key="2">
    <source>
        <dbReference type="EMBL" id="PQM30883.1"/>
    </source>
</evidence>
<keyword evidence="4" id="KW-1185">Reference proteome</keyword>
<reference evidence="3 5" key="4">
    <citation type="journal article" date="2019" name="Genome Biol. Evol.">
        <title>Toxin and genome evolution in a Drosophila defensive symbiosis.</title>
        <authorList>
            <person name="Ballinger M.J."/>
            <person name="Gawryluk R.M."/>
            <person name="Perlman S.J."/>
        </authorList>
    </citation>
    <scope>NUCLEOTIDE SEQUENCE [LARGE SCALE GENOMIC DNA]</scope>
    <source>
        <strain evidence="5">sNeo</strain>
        <strain evidence="3">SNeo</strain>
    </source>
</reference>
<dbReference type="EMBL" id="JTLV02000001">
    <property type="protein sequence ID" value="PQM30883.1"/>
    <property type="molecule type" value="Genomic_DNA"/>
</dbReference>
<keyword evidence="1" id="KW-0472">Membrane</keyword>
<organism evidence="2 4">
    <name type="scientific">Spiroplasma poulsonii</name>
    <dbReference type="NCBI Taxonomy" id="2138"/>
    <lineage>
        <taxon>Bacteria</taxon>
        <taxon>Bacillati</taxon>
        <taxon>Mycoplasmatota</taxon>
        <taxon>Mollicutes</taxon>
        <taxon>Entomoplasmatales</taxon>
        <taxon>Spiroplasmataceae</taxon>
        <taxon>Spiroplasma</taxon>
    </lineage>
</organism>
<dbReference type="Proteomes" id="UP000031565">
    <property type="component" value="Unassembled WGS sequence"/>
</dbReference>
<protein>
    <submittedName>
        <fullName evidence="2">Uncharacterized protein</fullName>
    </submittedName>
</protein>
<dbReference type="RefSeq" id="WP_040093062.1">
    <property type="nucleotide sequence ID" value="NZ_CM020866.1"/>
</dbReference>
<evidence type="ECO:0000313" key="5">
    <source>
        <dbReference type="Proteomes" id="UP000274545"/>
    </source>
</evidence>
<sequence>MAKRMLSSLFNILFCWLNVILWIFNVNPVGTLLFGTDCPNTRKGKFVYGLCSLLQWILMATIIGTIFVIIFWAKGEPSIAQRLAKLV</sequence>